<dbReference type="RefSeq" id="XP_013927557.1">
    <property type="nucleotide sequence ID" value="XM_014072082.1"/>
</dbReference>
<gene>
    <name evidence="5" type="primary">LOC106553555</name>
</gene>
<dbReference type="GO" id="GO:0016324">
    <property type="term" value="C:apical plasma membrane"/>
    <property type="evidence" value="ECO:0007669"/>
    <property type="project" value="TreeGrafter"/>
</dbReference>
<dbReference type="SUPFAM" id="SSF51445">
    <property type="entry name" value="(Trans)glycosidases"/>
    <property type="match status" value="1"/>
</dbReference>
<sequence length="169" mass="18330">MSSPGVTPELDMKDVELNEMDPEKQPMTASSPLAGSPGSLGEKNGVVKVKMEEEEEEAEMAAKFTGLSKEQLLQVAGTPAWVRTRWALLILFWLGWLGMLAGAVVIIVKAPRCKDLPKQEWWQKGGIYRILQVEGFQDSGSDGIGDLTGEFGAEADGHCGGKESLTHSR</sequence>
<dbReference type="InterPro" id="IPR017853">
    <property type="entry name" value="GH"/>
</dbReference>
<evidence type="ECO:0000313" key="4">
    <source>
        <dbReference type="Proteomes" id="UP000504617"/>
    </source>
</evidence>
<dbReference type="OrthoDB" id="1740265at2759"/>
<dbReference type="GO" id="GO:1903801">
    <property type="term" value="P:L-leucine import across plasma membrane"/>
    <property type="evidence" value="ECO:0007669"/>
    <property type="project" value="TreeGrafter"/>
</dbReference>
<dbReference type="Proteomes" id="UP000504617">
    <property type="component" value="Unplaced"/>
</dbReference>
<dbReference type="GO" id="GO:0015823">
    <property type="term" value="P:phenylalanine transport"/>
    <property type="evidence" value="ECO:0007669"/>
    <property type="project" value="TreeGrafter"/>
</dbReference>
<keyword evidence="2" id="KW-1133">Transmembrane helix</keyword>
<dbReference type="GeneID" id="106553555"/>
<dbReference type="PANTHER" id="PTHR46673">
    <property type="entry name" value="4F2 CELL-SURFACE ANTIGEN HEAVY CHAIN"/>
    <property type="match status" value="1"/>
</dbReference>
<dbReference type="GO" id="GO:0015180">
    <property type="term" value="F:L-alanine transmembrane transporter activity"/>
    <property type="evidence" value="ECO:0007669"/>
    <property type="project" value="TreeGrafter"/>
</dbReference>
<dbReference type="GO" id="GO:0015173">
    <property type="term" value="F:aromatic amino acid transmembrane transporter activity"/>
    <property type="evidence" value="ECO:0007669"/>
    <property type="project" value="TreeGrafter"/>
</dbReference>
<feature type="domain" description="Solute carrier family 3 member 2 N-terminal" evidence="3">
    <location>
        <begin position="55"/>
        <end position="128"/>
    </location>
</feature>
<organism evidence="4 5">
    <name type="scientific">Thamnophis sirtalis</name>
    <dbReference type="NCBI Taxonomy" id="35019"/>
    <lineage>
        <taxon>Eukaryota</taxon>
        <taxon>Metazoa</taxon>
        <taxon>Chordata</taxon>
        <taxon>Craniata</taxon>
        <taxon>Vertebrata</taxon>
        <taxon>Euteleostomi</taxon>
        <taxon>Lepidosauria</taxon>
        <taxon>Squamata</taxon>
        <taxon>Bifurcata</taxon>
        <taxon>Unidentata</taxon>
        <taxon>Episquamata</taxon>
        <taxon>Toxicofera</taxon>
        <taxon>Serpentes</taxon>
        <taxon>Colubroidea</taxon>
        <taxon>Colubridae</taxon>
        <taxon>Natricinae</taxon>
        <taxon>Thamnophis</taxon>
    </lineage>
</organism>
<accession>A0A6I9YTA9</accession>
<keyword evidence="2" id="KW-0812">Transmembrane</keyword>
<dbReference type="InterPro" id="IPR031984">
    <property type="entry name" value="SLC3A2_N"/>
</dbReference>
<feature type="region of interest" description="Disordered" evidence="1">
    <location>
        <begin position="1"/>
        <end position="44"/>
    </location>
</feature>
<name>A0A6I9YTA9_9SAUR</name>
<dbReference type="GO" id="GO:1904273">
    <property type="term" value="P:L-alanine import across plasma membrane"/>
    <property type="evidence" value="ECO:0007669"/>
    <property type="project" value="TreeGrafter"/>
</dbReference>
<dbReference type="Pfam" id="PF16028">
    <property type="entry name" value="SLC3A2_N"/>
    <property type="match status" value="1"/>
</dbReference>
<dbReference type="GO" id="GO:0016323">
    <property type="term" value="C:basolateral plasma membrane"/>
    <property type="evidence" value="ECO:0007669"/>
    <property type="project" value="TreeGrafter"/>
</dbReference>
<dbReference type="InterPro" id="IPR042280">
    <property type="entry name" value="SLC3A2"/>
</dbReference>
<evidence type="ECO:0000259" key="3">
    <source>
        <dbReference type="Pfam" id="PF16028"/>
    </source>
</evidence>
<feature type="compositionally biased region" description="Low complexity" evidence="1">
    <location>
        <begin position="29"/>
        <end position="41"/>
    </location>
</feature>
<evidence type="ECO:0000313" key="5">
    <source>
        <dbReference type="RefSeq" id="XP_013927557.1"/>
    </source>
</evidence>
<reference evidence="5" key="1">
    <citation type="submission" date="2025-08" db="UniProtKB">
        <authorList>
            <consortium name="RefSeq"/>
        </authorList>
    </citation>
    <scope>IDENTIFICATION</scope>
    <source>
        <tissue evidence="5">Skeletal muscle</tissue>
    </source>
</reference>
<keyword evidence="4" id="KW-1185">Reference proteome</keyword>
<keyword evidence="2" id="KW-0472">Membrane</keyword>
<evidence type="ECO:0000256" key="1">
    <source>
        <dbReference type="SAM" id="MobiDB-lite"/>
    </source>
</evidence>
<evidence type="ECO:0000256" key="2">
    <source>
        <dbReference type="SAM" id="Phobius"/>
    </source>
</evidence>
<dbReference type="AlphaFoldDB" id="A0A6I9YTA9"/>
<dbReference type="PANTHER" id="PTHR46673:SF1">
    <property type="entry name" value="4F2 CELL-SURFACE ANTIGEN HEAVY CHAIN"/>
    <property type="match status" value="1"/>
</dbReference>
<feature type="compositionally biased region" description="Basic and acidic residues" evidence="1">
    <location>
        <begin position="10"/>
        <end position="24"/>
    </location>
</feature>
<feature type="transmembrane region" description="Helical" evidence="2">
    <location>
        <begin position="86"/>
        <end position="108"/>
    </location>
</feature>
<proteinExistence type="predicted"/>
<protein>
    <submittedName>
        <fullName evidence="5">4F2 cell-surface antigen heavy chain-like</fullName>
    </submittedName>
</protein>
<dbReference type="GO" id="GO:0015190">
    <property type="term" value="F:L-leucine transmembrane transporter activity"/>
    <property type="evidence" value="ECO:0007669"/>
    <property type="project" value="TreeGrafter"/>
</dbReference>
<dbReference type="KEGG" id="tsr:106553555"/>